<reference evidence="2" key="1">
    <citation type="journal article" date="2011" name="Nature">
        <title>Genome sequence and analysis of the tuber crop potato.</title>
        <authorList>
            <consortium name="The Potato Genome Sequencing Consortium"/>
        </authorList>
    </citation>
    <scope>NUCLEOTIDE SEQUENCE [LARGE SCALE GENOMIC DNA]</scope>
    <source>
        <strain evidence="2">cv. DM1-3 516 R44</strain>
    </source>
</reference>
<dbReference type="HOGENOM" id="CLU_872653_0_0_1"/>
<dbReference type="InParanoid" id="M1DVG1"/>
<protein>
    <submittedName>
        <fullName evidence="1">Uncharacterized protein</fullName>
    </submittedName>
</protein>
<accession>M1DVG1</accession>
<proteinExistence type="predicted"/>
<keyword evidence="2" id="KW-1185">Reference proteome</keyword>
<evidence type="ECO:0000313" key="2">
    <source>
        <dbReference type="Proteomes" id="UP000011115"/>
    </source>
</evidence>
<reference evidence="1" key="2">
    <citation type="submission" date="2015-06" db="UniProtKB">
        <authorList>
            <consortium name="EnsemblPlants"/>
        </authorList>
    </citation>
    <scope>IDENTIFICATION</scope>
    <source>
        <strain evidence="1">DM1-3 516 R44</strain>
    </source>
</reference>
<sequence>MVATTDRGATRGSEAVCLQVCPKRGPSPRALGMLVKDTRVVGGSSGIDSHPCGKDHRRARLEDCVLSPEGKGQVGDEMEQSVCCRSVPQSSTISPNDSKREECLWFARERGRKTKTTKLIAGGIGSTWVQLERVNPSPSPTHSARENEWAKVEDVLNAATRCSRKTELIRGRMSVIDEIEQMEYLSAEVMMFRDKIVTFRQSGGNKMFADKIVLGSLLQQPYVIAAKLLDNLNKPNQEIERRDFSLAVLLTQLDELTRKIVDLEVQCNKKGCYIPPHERRKLKNNEDGQINKMLRLLLQKANEQPRVLAELSENILMLN</sequence>
<evidence type="ECO:0000313" key="1">
    <source>
        <dbReference type="EnsemblPlants" id="PGSC0003DMT400095042"/>
    </source>
</evidence>
<dbReference type="AlphaFoldDB" id="M1DVG1"/>
<dbReference type="Proteomes" id="UP000011115">
    <property type="component" value="Unassembled WGS sequence"/>
</dbReference>
<organism evidence="1 2">
    <name type="scientific">Solanum tuberosum</name>
    <name type="common">Potato</name>
    <dbReference type="NCBI Taxonomy" id="4113"/>
    <lineage>
        <taxon>Eukaryota</taxon>
        <taxon>Viridiplantae</taxon>
        <taxon>Streptophyta</taxon>
        <taxon>Embryophyta</taxon>
        <taxon>Tracheophyta</taxon>
        <taxon>Spermatophyta</taxon>
        <taxon>Magnoliopsida</taxon>
        <taxon>eudicotyledons</taxon>
        <taxon>Gunneridae</taxon>
        <taxon>Pentapetalae</taxon>
        <taxon>asterids</taxon>
        <taxon>lamiids</taxon>
        <taxon>Solanales</taxon>
        <taxon>Solanaceae</taxon>
        <taxon>Solanoideae</taxon>
        <taxon>Solaneae</taxon>
        <taxon>Solanum</taxon>
    </lineage>
</organism>
<dbReference type="EnsemblPlants" id="PGSC0003DMT400095042">
    <property type="protein sequence ID" value="PGSC0003DMT400095042"/>
    <property type="gene ID" value="PGSC0003DMG400044613"/>
</dbReference>
<name>M1DVG1_SOLTU</name>
<dbReference type="Gramene" id="PGSC0003DMT400095042">
    <property type="protein sequence ID" value="PGSC0003DMT400095042"/>
    <property type="gene ID" value="PGSC0003DMG400044613"/>
</dbReference>
<dbReference type="PaxDb" id="4113-PGSC0003DMT400095042"/>